<dbReference type="GO" id="GO:0003700">
    <property type="term" value="F:DNA-binding transcription factor activity"/>
    <property type="evidence" value="ECO:0007669"/>
    <property type="project" value="InterPro"/>
</dbReference>
<protein>
    <submittedName>
        <fullName evidence="7">LysR family transcriptional regulator</fullName>
    </submittedName>
</protein>
<proteinExistence type="inferred from homology"/>
<accession>A0A9Q9HLS4</accession>
<dbReference type="GO" id="GO:0003677">
    <property type="term" value="F:DNA binding"/>
    <property type="evidence" value="ECO:0007669"/>
    <property type="project" value="UniProtKB-KW"/>
</dbReference>
<dbReference type="EMBL" id="CP081070">
    <property type="protein sequence ID" value="UWQ55126.1"/>
    <property type="molecule type" value="Genomic_DNA"/>
</dbReference>
<evidence type="ECO:0000259" key="6">
    <source>
        <dbReference type="PROSITE" id="PS50931"/>
    </source>
</evidence>
<dbReference type="FunFam" id="1.10.10.10:FF:000001">
    <property type="entry name" value="LysR family transcriptional regulator"/>
    <property type="match status" value="1"/>
</dbReference>
<evidence type="ECO:0000256" key="2">
    <source>
        <dbReference type="ARBA" id="ARBA00023015"/>
    </source>
</evidence>
<comment type="similarity">
    <text evidence="1">Belongs to the LysR transcriptional regulatory family.</text>
</comment>
<keyword evidence="3" id="KW-0238">DNA-binding</keyword>
<evidence type="ECO:0000256" key="4">
    <source>
        <dbReference type="ARBA" id="ARBA00023159"/>
    </source>
</evidence>
<evidence type="ECO:0000256" key="3">
    <source>
        <dbReference type="ARBA" id="ARBA00023125"/>
    </source>
</evidence>
<dbReference type="InterPro" id="IPR000847">
    <property type="entry name" value="LysR_HTH_N"/>
</dbReference>
<dbReference type="Gene3D" id="1.10.10.10">
    <property type="entry name" value="Winged helix-like DNA-binding domain superfamily/Winged helix DNA-binding domain"/>
    <property type="match status" value="1"/>
</dbReference>
<dbReference type="SUPFAM" id="SSF53850">
    <property type="entry name" value="Periplasmic binding protein-like II"/>
    <property type="match status" value="1"/>
</dbReference>
<dbReference type="AlphaFoldDB" id="A0A9Q9HLS4"/>
<evidence type="ECO:0000256" key="1">
    <source>
        <dbReference type="ARBA" id="ARBA00009437"/>
    </source>
</evidence>
<dbReference type="PANTHER" id="PTHR30346">
    <property type="entry name" value="TRANSCRIPTIONAL DUAL REGULATOR HCAR-RELATED"/>
    <property type="match status" value="1"/>
</dbReference>
<dbReference type="Pfam" id="PF03466">
    <property type="entry name" value="LysR_substrate"/>
    <property type="match status" value="1"/>
</dbReference>
<dbReference type="Pfam" id="PF00126">
    <property type="entry name" value="HTH_1"/>
    <property type="match status" value="1"/>
</dbReference>
<keyword evidence="2" id="KW-0805">Transcription regulation</keyword>
<dbReference type="PROSITE" id="PS50931">
    <property type="entry name" value="HTH_LYSR"/>
    <property type="match status" value="1"/>
</dbReference>
<dbReference type="PANTHER" id="PTHR30346:SF26">
    <property type="entry name" value="HYDROGEN PEROXIDE-INDUCIBLE GENES ACTIVATOR"/>
    <property type="match status" value="1"/>
</dbReference>
<dbReference type="Proteomes" id="UP001058713">
    <property type="component" value="Chromosome"/>
</dbReference>
<dbReference type="RefSeq" id="WP_259972213.1">
    <property type="nucleotide sequence ID" value="NZ_CP081070.1"/>
</dbReference>
<organism evidence="7 8">
    <name type="scientific">Leisingera caerulea</name>
    <name type="common">Phaeobacter caeruleus</name>
    <dbReference type="NCBI Taxonomy" id="506591"/>
    <lineage>
        <taxon>Bacteria</taxon>
        <taxon>Pseudomonadati</taxon>
        <taxon>Pseudomonadota</taxon>
        <taxon>Alphaproteobacteria</taxon>
        <taxon>Rhodobacterales</taxon>
        <taxon>Roseobacteraceae</taxon>
        <taxon>Leisingera</taxon>
    </lineage>
</organism>
<evidence type="ECO:0000313" key="7">
    <source>
        <dbReference type="EMBL" id="UWQ55126.1"/>
    </source>
</evidence>
<name>A0A9Q9HLS4_LEICA</name>
<dbReference type="GO" id="GO:0032993">
    <property type="term" value="C:protein-DNA complex"/>
    <property type="evidence" value="ECO:0007669"/>
    <property type="project" value="TreeGrafter"/>
</dbReference>
<keyword evidence="5" id="KW-0804">Transcription</keyword>
<dbReference type="InterPro" id="IPR005119">
    <property type="entry name" value="LysR_subst-bd"/>
</dbReference>
<gene>
    <name evidence="7" type="ORF">K3721_06205</name>
</gene>
<dbReference type="PRINTS" id="PR00039">
    <property type="entry name" value="HTHLYSR"/>
</dbReference>
<dbReference type="SUPFAM" id="SSF46785">
    <property type="entry name" value="Winged helix' DNA-binding domain"/>
    <property type="match status" value="1"/>
</dbReference>
<reference evidence="7" key="1">
    <citation type="submission" date="2021-08" db="EMBL/GenBank/DDBJ databases">
        <authorList>
            <person name="Nwanade C."/>
            <person name="Wang M."/>
            <person name="Masoudi A."/>
            <person name="Yu Z."/>
            <person name="Liu J."/>
        </authorList>
    </citation>
    <scope>NUCLEOTIDE SEQUENCE</scope>
    <source>
        <strain evidence="7">S122</strain>
    </source>
</reference>
<dbReference type="InterPro" id="IPR036388">
    <property type="entry name" value="WH-like_DNA-bd_sf"/>
</dbReference>
<feature type="domain" description="HTH lysR-type" evidence="6">
    <location>
        <begin position="4"/>
        <end position="61"/>
    </location>
</feature>
<evidence type="ECO:0000256" key="5">
    <source>
        <dbReference type="ARBA" id="ARBA00023163"/>
    </source>
</evidence>
<keyword evidence="4" id="KW-0010">Activator</keyword>
<dbReference type="CDD" id="cd08411">
    <property type="entry name" value="PBP2_OxyR"/>
    <property type="match status" value="1"/>
</dbReference>
<dbReference type="KEGG" id="lcae:K3721_06205"/>
<evidence type="ECO:0000313" key="8">
    <source>
        <dbReference type="Proteomes" id="UP001058713"/>
    </source>
</evidence>
<sequence length="307" mass="33878">MPEITLRQLRYFAVLSNALQYRSAARQLGISQPSLSLQIAALEKALDTRLIERRRNGLILTPAGRNTAAQAERILQDVERLSQTAGASGNALDGTLRLGSSPTIGPYLLPRVLRRLHQSFPDLKLVIRDAPPRELIEDLLAGRHDLILTQLPVPRDDIRHTFLFREPLSLAVARDHPLAGRKRVKTADLDGENLLSLNPSYTLSRQVSQLCAASGANLREDFEGTSLDALRQMVSLGMGATLLPALYVESEVKRGEGDVAVVPMQPLLYRQAGLAWRRSSGSPPAFLKLADFIRSVIEQEFANQVIL</sequence>
<dbReference type="InterPro" id="IPR036390">
    <property type="entry name" value="WH_DNA-bd_sf"/>
</dbReference>
<dbReference type="Gene3D" id="3.40.190.10">
    <property type="entry name" value="Periplasmic binding protein-like II"/>
    <property type="match status" value="2"/>
</dbReference>